<dbReference type="InterPro" id="IPR029063">
    <property type="entry name" value="SAM-dependent_MTases_sf"/>
</dbReference>
<dbReference type="Proteomes" id="UP000077315">
    <property type="component" value="Unassembled WGS sequence"/>
</dbReference>
<organism evidence="2 3">
    <name type="scientific">Phycomyces blakesleeanus (strain ATCC 8743b / DSM 1359 / FGSC 10004 / NBRC 33097 / NRRL 1555)</name>
    <dbReference type="NCBI Taxonomy" id="763407"/>
    <lineage>
        <taxon>Eukaryota</taxon>
        <taxon>Fungi</taxon>
        <taxon>Fungi incertae sedis</taxon>
        <taxon>Mucoromycota</taxon>
        <taxon>Mucoromycotina</taxon>
        <taxon>Mucoromycetes</taxon>
        <taxon>Mucorales</taxon>
        <taxon>Phycomycetaceae</taxon>
        <taxon>Phycomyces</taxon>
    </lineage>
</organism>
<dbReference type="AlphaFoldDB" id="A0A167PD69"/>
<reference evidence="3" key="1">
    <citation type="submission" date="2015-06" db="EMBL/GenBank/DDBJ databases">
        <title>Expansion of signal transduction pathways in fungi by whole-genome duplication.</title>
        <authorList>
            <consortium name="DOE Joint Genome Institute"/>
            <person name="Corrochano L.M."/>
            <person name="Kuo A."/>
            <person name="Marcet-Houben M."/>
            <person name="Polaino S."/>
            <person name="Salamov A."/>
            <person name="Villalobos J.M."/>
            <person name="Alvarez M.I."/>
            <person name="Avalos J."/>
            <person name="Benito E.P."/>
            <person name="Benoit I."/>
            <person name="Burger G."/>
            <person name="Camino L.P."/>
            <person name="Canovas D."/>
            <person name="Cerda-Olmedo E."/>
            <person name="Cheng J.-F."/>
            <person name="Dominguez A."/>
            <person name="Elias M."/>
            <person name="Eslava A.P."/>
            <person name="Glaser F."/>
            <person name="Grimwood J."/>
            <person name="Gutierrez G."/>
            <person name="Heitman J."/>
            <person name="Henrissat B."/>
            <person name="Iturriaga E.A."/>
            <person name="Lang B.F."/>
            <person name="Lavin J.L."/>
            <person name="Lee S."/>
            <person name="Li W."/>
            <person name="Lindquist E."/>
            <person name="Lopez-Garcia S."/>
            <person name="Luque E.M."/>
            <person name="Marcos A.T."/>
            <person name="Martin J."/>
            <person name="McCluskey K."/>
            <person name="Medina H.R."/>
            <person name="Miralles-Duran A."/>
            <person name="Miyazaki A."/>
            <person name="Munoz-Torres E."/>
            <person name="Oguiza J.A."/>
            <person name="Ohm R."/>
            <person name="Olmedo M."/>
            <person name="Orejas M."/>
            <person name="Ortiz-Castellanos L."/>
            <person name="Pisabarro A.G."/>
            <person name="Rodriguez-Romero J."/>
            <person name="Ruiz-Herrera J."/>
            <person name="Ruiz-Vazquez R."/>
            <person name="Sanz C."/>
            <person name="Schackwitz W."/>
            <person name="Schmutz J."/>
            <person name="Shahriari M."/>
            <person name="Shelest E."/>
            <person name="Silva-Franco F."/>
            <person name="Soanes D."/>
            <person name="Syed K."/>
            <person name="Tagua V.G."/>
            <person name="Talbot N.J."/>
            <person name="Thon M."/>
            <person name="De vries R.P."/>
            <person name="Wiebenga A."/>
            <person name="Yadav J.S."/>
            <person name="Braun E.L."/>
            <person name="Baker S."/>
            <person name="Garre V."/>
            <person name="Horwitz B."/>
            <person name="Torres-Martinez S."/>
            <person name="Idnurm A."/>
            <person name="Herrera-Estrella A."/>
            <person name="Gabaldon T."/>
            <person name="Grigoriev I.V."/>
        </authorList>
    </citation>
    <scope>NUCLEOTIDE SEQUENCE [LARGE SCALE GENOMIC DNA]</scope>
    <source>
        <strain evidence="3">NRRL 1555(-)</strain>
    </source>
</reference>
<dbReference type="PANTHER" id="PTHR12496">
    <property type="entry name" value="CGI-41 METHYLTRANSFERASE"/>
    <property type="match status" value="1"/>
</dbReference>
<dbReference type="EMBL" id="KV440974">
    <property type="protein sequence ID" value="OAD77699.1"/>
    <property type="molecule type" value="Genomic_DNA"/>
</dbReference>
<dbReference type="RefSeq" id="XP_018295739.1">
    <property type="nucleotide sequence ID" value="XM_018438238.1"/>
</dbReference>
<gene>
    <name evidence="2" type="ORF">PHYBLDRAFT_179957</name>
</gene>
<dbReference type="InterPro" id="IPR052220">
    <property type="entry name" value="METTL25"/>
</dbReference>
<feature type="domain" description="Methyltransferase" evidence="1">
    <location>
        <begin position="129"/>
        <end position="283"/>
    </location>
</feature>
<evidence type="ECO:0000259" key="1">
    <source>
        <dbReference type="Pfam" id="PF13679"/>
    </source>
</evidence>
<evidence type="ECO:0000313" key="3">
    <source>
        <dbReference type="Proteomes" id="UP000077315"/>
    </source>
</evidence>
<dbReference type="PANTHER" id="PTHR12496:SF0">
    <property type="entry name" value="METHYLTRANSFERASE DOMAIN-CONTAINING PROTEIN"/>
    <property type="match status" value="1"/>
</dbReference>
<accession>A0A167PD69</accession>
<dbReference type="Gene3D" id="3.40.50.150">
    <property type="entry name" value="Vaccinia Virus protein VP39"/>
    <property type="match status" value="1"/>
</dbReference>
<sequence>MVNRLPAQGIQLPNGCSTAQEYATQLMTFSDRYRWLTELHVMDFITNEHWDLLDPTWRETLLPNVIEDDDTWFMRILQLASDAKSDHNWPESLQDYLSNIQKLTLERECYDKIPCDKIDKKMLGGMSGKKVHEVEQMSALIQSVAKPQEYSVLDLGAGQGYLSRALALHYNLQVLGVDMSEIQTRGAQKFDAKALHKSSPLSLLSTSVAAVAQPRLEHITQRVTPKNVDSILEKRDPLGNHNWLVCGLHTCGDLGSTTMRLFAKSDQVQGLVHVGCCYHYLTESDSPDRGFPMSEHVDGHTLGTTARVLACQSPSRWIDQPRASLDTFDQHFFRAMFQDLLVHKGLVEQASALVLGKLNKQKKFDGFVKKALERLEISADAISSEEAILYEQQCRNNRVDKKLIVLWTLRALMGPILESLVLTDRYLYLCQSVPSSQVWMWPLFSPAQSPRNMVFVALKSTQLSQKILVNE</sequence>
<dbReference type="CDD" id="cd02440">
    <property type="entry name" value="AdoMet_MTases"/>
    <property type="match status" value="1"/>
</dbReference>
<dbReference type="SUPFAM" id="SSF53335">
    <property type="entry name" value="S-adenosyl-L-methionine-dependent methyltransferases"/>
    <property type="match status" value="1"/>
</dbReference>
<dbReference type="InParanoid" id="A0A167PD69"/>
<dbReference type="InterPro" id="IPR025714">
    <property type="entry name" value="Methyltranfer_dom"/>
</dbReference>
<proteinExistence type="predicted"/>
<dbReference type="GeneID" id="28999144"/>
<dbReference type="STRING" id="763407.A0A167PD69"/>
<dbReference type="OrthoDB" id="10258156at2759"/>
<name>A0A167PD69_PHYB8</name>
<protein>
    <recommendedName>
        <fullName evidence="1">Methyltransferase domain-containing protein</fullName>
    </recommendedName>
</protein>
<evidence type="ECO:0000313" key="2">
    <source>
        <dbReference type="EMBL" id="OAD77699.1"/>
    </source>
</evidence>
<dbReference type="Pfam" id="PF13679">
    <property type="entry name" value="Methyltransf_32"/>
    <property type="match status" value="1"/>
</dbReference>
<keyword evidence="3" id="KW-1185">Reference proteome</keyword>
<dbReference type="VEuPathDB" id="FungiDB:PHYBLDRAFT_179957"/>